<gene>
    <name evidence="2" type="ORF">SAMN05660862_0978</name>
</gene>
<evidence type="ECO:0000313" key="2">
    <source>
        <dbReference type="EMBL" id="SMG15634.1"/>
    </source>
</evidence>
<organism evidence="2 3">
    <name type="scientific">Sphingobacterium psychroaquaticum</name>
    <dbReference type="NCBI Taxonomy" id="561061"/>
    <lineage>
        <taxon>Bacteria</taxon>
        <taxon>Pseudomonadati</taxon>
        <taxon>Bacteroidota</taxon>
        <taxon>Sphingobacteriia</taxon>
        <taxon>Sphingobacteriales</taxon>
        <taxon>Sphingobacteriaceae</taxon>
        <taxon>Sphingobacterium</taxon>
    </lineage>
</organism>
<dbReference type="AlphaFoldDB" id="A0A1X7IKZ0"/>
<accession>A0A1X7IKZ0</accession>
<dbReference type="Proteomes" id="UP000192980">
    <property type="component" value="Unassembled WGS sequence"/>
</dbReference>
<dbReference type="CDD" id="cd06257">
    <property type="entry name" value="DnaJ"/>
    <property type="match status" value="1"/>
</dbReference>
<dbReference type="EMBL" id="FXAU01000001">
    <property type="protein sequence ID" value="SMG15634.1"/>
    <property type="molecule type" value="Genomic_DNA"/>
</dbReference>
<dbReference type="RefSeq" id="WP_085471794.1">
    <property type="nucleotide sequence ID" value="NZ_FXAU01000001.1"/>
</dbReference>
<protein>
    <recommendedName>
        <fullName evidence="1">J domain-containing protein</fullName>
    </recommendedName>
</protein>
<keyword evidence="3" id="KW-1185">Reference proteome</keyword>
<reference evidence="2 3" key="1">
    <citation type="submission" date="2017-04" db="EMBL/GenBank/DDBJ databases">
        <authorList>
            <person name="Afonso C.L."/>
            <person name="Miller P.J."/>
            <person name="Scott M.A."/>
            <person name="Spackman E."/>
            <person name="Goraichik I."/>
            <person name="Dimitrov K.M."/>
            <person name="Suarez D.L."/>
            <person name="Swayne D.E."/>
        </authorList>
    </citation>
    <scope>NUCLEOTIDE SEQUENCE [LARGE SCALE GENOMIC DNA]</scope>
    <source>
        <strain evidence="2 3">DSM 22418</strain>
    </source>
</reference>
<feature type="domain" description="J" evidence="1">
    <location>
        <begin position="1"/>
        <end position="78"/>
    </location>
</feature>
<dbReference type="Gene3D" id="1.10.287.110">
    <property type="entry name" value="DnaJ domain"/>
    <property type="match status" value="1"/>
</dbReference>
<name>A0A1X7IKZ0_9SPHI</name>
<dbReference type="PROSITE" id="PS50076">
    <property type="entry name" value="DNAJ_2"/>
    <property type="match status" value="1"/>
</dbReference>
<dbReference type="InterPro" id="IPR036869">
    <property type="entry name" value="J_dom_sf"/>
</dbReference>
<dbReference type="InterPro" id="IPR001623">
    <property type="entry name" value="DnaJ_domain"/>
</dbReference>
<dbReference type="OrthoDB" id="9775658at2"/>
<evidence type="ECO:0000259" key="1">
    <source>
        <dbReference type="PROSITE" id="PS50076"/>
    </source>
</evidence>
<dbReference type="SUPFAM" id="SSF46565">
    <property type="entry name" value="Chaperone J-domain"/>
    <property type="match status" value="1"/>
</dbReference>
<dbReference type="STRING" id="561061.SAMN05660862_0978"/>
<sequence>MIYFNNCKTLDEVKQLYKKLAMENHPDRGGDTETMQKINQEYAFVSAKIIKGENLNSEEAEQKVRFSEEYREVIEKIAHLPHIKIELVGFWIWVTGNTKPIRKLLREAGLFFAKKKQAWYYRSDMFKVRKGSNMSLDEIKIKYGCEVIKPNRPKTIRQVQ</sequence>
<proteinExistence type="predicted"/>
<evidence type="ECO:0000313" key="3">
    <source>
        <dbReference type="Proteomes" id="UP000192980"/>
    </source>
</evidence>